<accession>V4A8Y9</accession>
<dbReference type="RefSeq" id="XP_009058201.1">
    <property type="nucleotide sequence ID" value="XM_009059953.1"/>
</dbReference>
<feature type="region of interest" description="Disordered" evidence="1">
    <location>
        <begin position="1"/>
        <end position="34"/>
    </location>
</feature>
<dbReference type="CTD" id="20236182"/>
<dbReference type="Proteomes" id="UP000030746">
    <property type="component" value="Unassembled WGS sequence"/>
</dbReference>
<organism evidence="2 3">
    <name type="scientific">Lottia gigantea</name>
    <name type="common">Giant owl limpet</name>
    <dbReference type="NCBI Taxonomy" id="225164"/>
    <lineage>
        <taxon>Eukaryota</taxon>
        <taxon>Metazoa</taxon>
        <taxon>Spiralia</taxon>
        <taxon>Lophotrochozoa</taxon>
        <taxon>Mollusca</taxon>
        <taxon>Gastropoda</taxon>
        <taxon>Patellogastropoda</taxon>
        <taxon>Lottioidea</taxon>
        <taxon>Lottiidae</taxon>
        <taxon>Lottia</taxon>
    </lineage>
</organism>
<evidence type="ECO:0000313" key="3">
    <source>
        <dbReference type="Proteomes" id="UP000030746"/>
    </source>
</evidence>
<evidence type="ECO:0000256" key="1">
    <source>
        <dbReference type="SAM" id="MobiDB-lite"/>
    </source>
</evidence>
<feature type="compositionally biased region" description="Low complexity" evidence="1">
    <location>
        <begin position="10"/>
        <end position="24"/>
    </location>
</feature>
<evidence type="ECO:0000313" key="2">
    <source>
        <dbReference type="EMBL" id="ESO91515.1"/>
    </source>
</evidence>
<sequence length="119" mass="12864">MVVPDYTGYSSSQPPDSSAGPADDPNFDLARGAQVDIGDRGNVYRTGDRIEADAIGSIQTDFVPASAQTQSNSHFRLPQNARFRLGEGAVFNMGNRNNTEHRGSEIKAKTIGTYSSKLR</sequence>
<dbReference type="AlphaFoldDB" id="V4A8Y9"/>
<gene>
    <name evidence="2" type="ORF">LOTGIDRAFT_153957</name>
</gene>
<feature type="compositionally biased region" description="Basic and acidic residues" evidence="1">
    <location>
        <begin position="98"/>
        <end position="108"/>
    </location>
</feature>
<protein>
    <submittedName>
        <fullName evidence="2">Uncharacterized protein</fullName>
    </submittedName>
</protein>
<dbReference type="HOGENOM" id="CLU_2064112_0_0_1"/>
<dbReference type="GeneID" id="20236182"/>
<name>V4A8Y9_LOTGI</name>
<dbReference type="KEGG" id="lgi:LOTGIDRAFT_153957"/>
<dbReference type="EMBL" id="KB202283">
    <property type="protein sequence ID" value="ESO91515.1"/>
    <property type="molecule type" value="Genomic_DNA"/>
</dbReference>
<feature type="region of interest" description="Disordered" evidence="1">
    <location>
        <begin position="95"/>
        <end position="119"/>
    </location>
</feature>
<keyword evidence="3" id="KW-1185">Reference proteome</keyword>
<proteinExistence type="predicted"/>
<reference evidence="2 3" key="1">
    <citation type="journal article" date="2013" name="Nature">
        <title>Insights into bilaterian evolution from three spiralian genomes.</title>
        <authorList>
            <person name="Simakov O."/>
            <person name="Marletaz F."/>
            <person name="Cho S.J."/>
            <person name="Edsinger-Gonzales E."/>
            <person name="Havlak P."/>
            <person name="Hellsten U."/>
            <person name="Kuo D.H."/>
            <person name="Larsson T."/>
            <person name="Lv J."/>
            <person name="Arendt D."/>
            <person name="Savage R."/>
            <person name="Osoegawa K."/>
            <person name="de Jong P."/>
            <person name="Grimwood J."/>
            <person name="Chapman J.A."/>
            <person name="Shapiro H."/>
            <person name="Aerts A."/>
            <person name="Otillar R.P."/>
            <person name="Terry A.Y."/>
            <person name="Boore J.L."/>
            <person name="Grigoriev I.V."/>
            <person name="Lindberg D.R."/>
            <person name="Seaver E.C."/>
            <person name="Weisblat D.A."/>
            <person name="Putnam N.H."/>
            <person name="Rokhsar D.S."/>
        </authorList>
    </citation>
    <scope>NUCLEOTIDE SEQUENCE [LARGE SCALE GENOMIC DNA]</scope>
</reference>